<dbReference type="Pfam" id="PF00883">
    <property type="entry name" value="Peptidase_M17"/>
    <property type="match status" value="1"/>
</dbReference>
<evidence type="ECO:0000313" key="10">
    <source>
        <dbReference type="EMBL" id="MFG1710944.1"/>
    </source>
</evidence>
<dbReference type="Pfam" id="PF02789">
    <property type="entry name" value="Peptidase_M17_N"/>
    <property type="match status" value="1"/>
</dbReference>
<dbReference type="RefSeq" id="WP_393177245.1">
    <property type="nucleotide sequence ID" value="NZ_JBICRM010000061.1"/>
</dbReference>
<dbReference type="EMBL" id="JBICRM010000061">
    <property type="protein sequence ID" value="MFG1710944.1"/>
    <property type="molecule type" value="Genomic_DNA"/>
</dbReference>
<dbReference type="InterPro" id="IPR043472">
    <property type="entry name" value="Macro_dom-like"/>
</dbReference>
<comment type="subcellular location">
    <subcellularLocation>
        <location evidence="8">Cytoplasm</location>
    </subcellularLocation>
</comment>
<evidence type="ECO:0000256" key="3">
    <source>
        <dbReference type="ARBA" id="ARBA00009528"/>
    </source>
</evidence>
<comment type="caution">
    <text evidence="10">The sequence shown here is derived from an EMBL/GenBank/DDBJ whole genome shotgun (WGS) entry which is preliminary data.</text>
</comment>
<organism evidence="10 11">
    <name type="scientific">Nonomuraea marmarensis</name>
    <dbReference type="NCBI Taxonomy" id="3351344"/>
    <lineage>
        <taxon>Bacteria</taxon>
        <taxon>Bacillati</taxon>
        <taxon>Actinomycetota</taxon>
        <taxon>Actinomycetes</taxon>
        <taxon>Streptosporangiales</taxon>
        <taxon>Streptosporangiaceae</taxon>
        <taxon>Nonomuraea</taxon>
    </lineage>
</organism>
<dbReference type="EC" id="3.4.11.1" evidence="8"/>
<dbReference type="SUPFAM" id="SSF53187">
    <property type="entry name" value="Zn-dependent exopeptidases"/>
    <property type="match status" value="1"/>
</dbReference>
<proteinExistence type="inferred from homology"/>
<comment type="function">
    <text evidence="7 8">Presumably involved in the processing and regular turnover of intracellular proteins. Catalyzes the removal of unsubstituted N-terminal amino acids from various peptides.</text>
</comment>
<dbReference type="HAMAP" id="MF_00181">
    <property type="entry name" value="Cytosol_peptidase_M17"/>
    <property type="match status" value="1"/>
</dbReference>
<comment type="catalytic activity">
    <reaction evidence="2 8">
        <text>Release of an N-terminal amino acid, preferentially leucine, but not glutamic or aspartic acids.</text>
        <dbReference type="EC" id="3.4.11.10"/>
    </reaction>
</comment>
<feature type="binding site" evidence="8">
    <location>
        <position position="265"/>
    </location>
    <ligand>
        <name>Mn(2+)</name>
        <dbReference type="ChEBI" id="CHEBI:29035"/>
        <label>2</label>
    </ligand>
</feature>
<feature type="binding site" evidence="8">
    <location>
        <position position="347"/>
    </location>
    <ligand>
        <name>Mn(2+)</name>
        <dbReference type="ChEBI" id="CHEBI:29035"/>
        <label>1</label>
    </ligand>
</feature>
<dbReference type="Gene3D" id="3.40.220.10">
    <property type="entry name" value="Leucine Aminopeptidase, subunit E, domain 1"/>
    <property type="match status" value="1"/>
</dbReference>
<dbReference type="Proteomes" id="UP001603978">
    <property type="component" value="Unassembled WGS sequence"/>
</dbReference>
<feature type="domain" description="Cytosol aminopeptidase" evidence="9">
    <location>
        <begin position="345"/>
        <end position="352"/>
    </location>
</feature>
<evidence type="ECO:0000256" key="5">
    <source>
        <dbReference type="ARBA" id="ARBA00022670"/>
    </source>
</evidence>
<dbReference type="EC" id="3.4.11.10" evidence="8"/>
<evidence type="ECO:0000256" key="6">
    <source>
        <dbReference type="ARBA" id="ARBA00022801"/>
    </source>
</evidence>
<keyword evidence="8" id="KW-0963">Cytoplasm</keyword>
<evidence type="ECO:0000256" key="8">
    <source>
        <dbReference type="HAMAP-Rule" id="MF_00181"/>
    </source>
</evidence>
<comment type="catalytic activity">
    <reaction evidence="1 8">
        <text>Release of an N-terminal amino acid, Xaa-|-Yaa-, in which Xaa is preferably Leu, but may be other amino acids including Pro although not Arg or Lys, and Yaa may be Pro. Amino acid amides and methyl esters are also readily hydrolyzed, but rates on arylamides are exceedingly low.</text>
        <dbReference type="EC" id="3.4.11.1"/>
    </reaction>
</comment>
<dbReference type="SUPFAM" id="SSF52949">
    <property type="entry name" value="Macro domain-like"/>
    <property type="match status" value="1"/>
</dbReference>
<keyword evidence="8" id="KW-0464">Manganese</keyword>
<sequence>MTHLTLAALDTADLDALVIGVAAGPNGAEPAPGWDTADAACNGRLRQLLDLLGATGAPEEITLVPADPGSSVPLVVAAGLGRPNDAGRFDPEILRRVASAAVRALRGRGRVGLTLGLVNGSATEEDGQAVVEGALLGGYQFDRYRRDVDRRPSIREVVLLVPEARIAMLTPAADRGRLLAEAVHLTRDLVNMPASELHPASFADLALATSREAGLDGELLDNAALVEGGYGGILAVGAGSVHPPRMVCLSWRPPDPVATMALVGKGVTFDSGGLTLKPRDGLENQKKDMVGAASVLATVTAAARLNVPLTITAYLPMVENMPGGSAYRPGDILRMRNGLHVEVHNTDAEGRLILADGLARACEDRPDYVLCVASLTGAQRVALGHRTCGAMGDEKLTGRLAAAGRHTGEPIWPMPLPEDIGSQLESSVADLANWHPDTAGGMLLGGMFLSRFVTEGTSWAHLDIAGPSYHSGSPRGYLSSGATGTPVRALVRLLEDLSASSS</sequence>
<keyword evidence="8" id="KW-0479">Metal-binding</keyword>
<name>A0ABW7AU33_9ACTN</name>
<feature type="binding site" evidence="8">
    <location>
        <position position="270"/>
    </location>
    <ligand>
        <name>Mn(2+)</name>
        <dbReference type="ChEBI" id="CHEBI:29035"/>
        <label>2</label>
    </ligand>
</feature>
<evidence type="ECO:0000259" key="9">
    <source>
        <dbReference type="PROSITE" id="PS00631"/>
    </source>
</evidence>
<keyword evidence="6 8" id="KW-0378">Hydrolase</keyword>
<gene>
    <name evidence="8" type="primary">pepA</name>
    <name evidence="10" type="ORF">ACFLIM_48070</name>
</gene>
<dbReference type="InterPro" id="IPR008283">
    <property type="entry name" value="Peptidase_M17_N"/>
</dbReference>
<evidence type="ECO:0000313" key="11">
    <source>
        <dbReference type="Proteomes" id="UP001603978"/>
    </source>
</evidence>
<dbReference type="Gene3D" id="3.40.630.10">
    <property type="entry name" value="Zn peptidases"/>
    <property type="match status" value="1"/>
</dbReference>
<dbReference type="InterPro" id="IPR023042">
    <property type="entry name" value="Peptidase_M17_leu_NH2_pept"/>
</dbReference>
<dbReference type="PRINTS" id="PR00481">
    <property type="entry name" value="LAMNOPPTDASE"/>
</dbReference>
<dbReference type="PROSITE" id="PS00631">
    <property type="entry name" value="CYTOSOL_AP"/>
    <property type="match status" value="1"/>
</dbReference>
<dbReference type="CDD" id="cd00433">
    <property type="entry name" value="Peptidase_M17"/>
    <property type="match status" value="1"/>
</dbReference>
<feature type="active site" evidence="8">
    <location>
        <position position="351"/>
    </location>
</feature>
<keyword evidence="11" id="KW-1185">Reference proteome</keyword>
<dbReference type="PANTHER" id="PTHR11963">
    <property type="entry name" value="LEUCINE AMINOPEPTIDASE-RELATED"/>
    <property type="match status" value="1"/>
</dbReference>
<accession>A0ABW7AU33</accession>
<feature type="active site" evidence="8">
    <location>
        <position position="277"/>
    </location>
</feature>
<feature type="binding site" evidence="8">
    <location>
        <position position="270"/>
    </location>
    <ligand>
        <name>Mn(2+)</name>
        <dbReference type="ChEBI" id="CHEBI:29035"/>
        <label>1</label>
    </ligand>
</feature>
<protein>
    <recommendedName>
        <fullName evidence="8">Probable cytosol aminopeptidase</fullName>
        <ecNumber evidence="8">3.4.11.1</ecNumber>
    </recommendedName>
    <alternativeName>
        <fullName evidence="8">Leucine aminopeptidase</fullName>
        <shortName evidence="8">LAP</shortName>
        <ecNumber evidence="8">3.4.11.10</ecNumber>
    </alternativeName>
    <alternativeName>
        <fullName evidence="8">Leucyl aminopeptidase</fullName>
    </alternativeName>
</protein>
<feature type="binding site" evidence="8">
    <location>
        <position position="349"/>
    </location>
    <ligand>
        <name>Mn(2+)</name>
        <dbReference type="ChEBI" id="CHEBI:29035"/>
        <label>1</label>
    </ligand>
</feature>
<dbReference type="InterPro" id="IPR011356">
    <property type="entry name" value="Leucine_aapep/pepB"/>
</dbReference>
<reference evidence="10 11" key="1">
    <citation type="submission" date="2024-10" db="EMBL/GenBank/DDBJ databases">
        <authorList>
            <person name="Topkara A.R."/>
            <person name="Saygin H."/>
        </authorList>
    </citation>
    <scope>NUCLEOTIDE SEQUENCE [LARGE SCALE GENOMIC DNA]</scope>
    <source>
        <strain evidence="10 11">M3C6</strain>
    </source>
</reference>
<keyword evidence="5 8" id="KW-0645">Protease</keyword>
<evidence type="ECO:0000256" key="2">
    <source>
        <dbReference type="ARBA" id="ARBA00000967"/>
    </source>
</evidence>
<feature type="binding site" evidence="8">
    <location>
        <position position="288"/>
    </location>
    <ligand>
        <name>Mn(2+)</name>
        <dbReference type="ChEBI" id="CHEBI:29035"/>
        <label>2</label>
    </ligand>
</feature>
<evidence type="ECO:0000256" key="7">
    <source>
        <dbReference type="ARBA" id="ARBA00049972"/>
    </source>
</evidence>
<evidence type="ECO:0000256" key="4">
    <source>
        <dbReference type="ARBA" id="ARBA00022438"/>
    </source>
</evidence>
<dbReference type="InterPro" id="IPR000819">
    <property type="entry name" value="Peptidase_M17_C"/>
</dbReference>
<dbReference type="GO" id="GO:0004177">
    <property type="term" value="F:aminopeptidase activity"/>
    <property type="evidence" value="ECO:0007669"/>
    <property type="project" value="UniProtKB-KW"/>
</dbReference>
<comment type="cofactor">
    <cofactor evidence="8">
        <name>Mn(2+)</name>
        <dbReference type="ChEBI" id="CHEBI:29035"/>
    </cofactor>
    <text evidence="8">Binds 2 manganese ions per subunit.</text>
</comment>
<comment type="similarity">
    <text evidence="3 8">Belongs to the peptidase M17 family.</text>
</comment>
<dbReference type="NCBIfam" id="NF002073">
    <property type="entry name" value="PRK00913.1-2"/>
    <property type="match status" value="1"/>
</dbReference>
<dbReference type="PANTHER" id="PTHR11963:SF23">
    <property type="entry name" value="CYTOSOL AMINOPEPTIDASE"/>
    <property type="match status" value="1"/>
</dbReference>
<feature type="binding site" evidence="8">
    <location>
        <position position="349"/>
    </location>
    <ligand>
        <name>Mn(2+)</name>
        <dbReference type="ChEBI" id="CHEBI:29035"/>
        <label>2</label>
    </ligand>
</feature>
<keyword evidence="4 8" id="KW-0031">Aminopeptidase</keyword>
<evidence type="ECO:0000256" key="1">
    <source>
        <dbReference type="ARBA" id="ARBA00000135"/>
    </source>
</evidence>